<dbReference type="InterPro" id="IPR003439">
    <property type="entry name" value="ABC_transporter-like_ATP-bd"/>
</dbReference>
<feature type="domain" description="ABC transporter" evidence="3">
    <location>
        <begin position="2"/>
        <end position="233"/>
    </location>
</feature>
<dbReference type="Pfam" id="PF00005">
    <property type="entry name" value="ABC_tran"/>
    <property type="match status" value="2"/>
</dbReference>
<dbReference type="CDD" id="cd03216">
    <property type="entry name" value="ABC_Carb_Monos_I"/>
    <property type="match status" value="1"/>
</dbReference>
<proteinExistence type="predicted"/>
<evidence type="ECO:0000256" key="1">
    <source>
        <dbReference type="ARBA" id="ARBA00022741"/>
    </source>
</evidence>
<accession>A0ABS4B013</accession>
<dbReference type="SUPFAM" id="SSF52540">
    <property type="entry name" value="P-loop containing nucleoside triphosphate hydrolases"/>
    <property type="match status" value="2"/>
</dbReference>
<dbReference type="SMART" id="SM00382">
    <property type="entry name" value="AAA"/>
    <property type="match status" value="1"/>
</dbReference>
<dbReference type="GO" id="GO:0005524">
    <property type="term" value="F:ATP binding"/>
    <property type="evidence" value="ECO:0007669"/>
    <property type="project" value="UniProtKB-KW"/>
</dbReference>
<dbReference type="InterPro" id="IPR050107">
    <property type="entry name" value="ABC_carbohydrate_import_ATPase"/>
</dbReference>
<sequence length="502" mass="53283">MLEARRLTRRFGALVANDAVDLAVRAGEAHALLGENGAGKSTLVKMLYGLLQPDAGEVYWRGAPAALPDPRAARALGIGMVFQHFSLFEAMSVAENVALALDVPEPLPRVAERLAAVSRAYGLPLEPGREIWRLSVGERQRVEIVRCLMQDPRLIILDEPTSVLTPQEAEGLFGTLDRLRTEGRAVLYISHKLEEVRRLCEAATILRGGRVVAACDPRAESAASLARMMVGAEVGAARRAEGGDDAGPVRLSVHALSLPPDEPHGVGLQDVSLELRAGEVLGIAGVAGNGQDALFAALSGERIAPAADRIILDGAAVGREDISARRRRGAAFVPEERLGHAAAPRFRLSENALLAGHATEGFAPAGFIRRSRLLGVVDRVTAAFDVRKGPRDPEARALSGGNLQKFVVGREILRGPRLLVVCQPTWGVDAGAAQVIRQAILDLARGGAAVLVISQDLDELLEITDRVAVIFHGRLSAALPTGWTTREEIGLLMGGATPAEAA</sequence>
<evidence type="ECO:0000313" key="5">
    <source>
        <dbReference type="Proteomes" id="UP000680815"/>
    </source>
</evidence>
<dbReference type="EMBL" id="JAGIYZ010000044">
    <property type="protein sequence ID" value="MBP0466939.1"/>
    <property type="molecule type" value="Genomic_DNA"/>
</dbReference>
<evidence type="ECO:0000256" key="2">
    <source>
        <dbReference type="ARBA" id="ARBA00022840"/>
    </source>
</evidence>
<dbReference type="InterPro" id="IPR027417">
    <property type="entry name" value="P-loop_NTPase"/>
</dbReference>
<dbReference type="PANTHER" id="PTHR43790">
    <property type="entry name" value="CARBOHYDRATE TRANSPORT ATP-BINDING PROTEIN MG119-RELATED"/>
    <property type="match status" value="1"/>
</dbReference>
<keyword evidence="5" id="KW-1185">Reference proteome</keyword>
<gene>
    <name evidence="4" type="ORF">J5Y09_23630</name>
</gene>
<dbReference type="PROSITE" id="PS00211">
    <property type="entry name" value="ABC_TRANSPORTER_1"/>
    <property type="match status" value="2"/>
</dbReference>
<protein>
    <submittedName>
        <fullName evidence="4">ABC transporter ATP-binding protein</fullName>
    </submittedName>
</protein>
<dbReference type="Proteomes" id="UP000680815">
    <property type="component" value="Unassembled WGS sequence"/>
</dbReference>
<keyword evidence="2 4" id="KW-0067">ATP-binding</keyword>
<dbReference type="InterPro" id="IPR003593">
    <property type="entry name" value="AAA+_ATPase"/>
</dbReference>
<dbReference type="PANTHER" id="PTHR43790:SF4">
    <property type="entry name" value="GUANOSINE IMPORT ATP-BINDING PROTEIN NUPO"/>
    <property type="match status" value="1"/>
</dbReference>
<reference evidence="4 5" key="1">
    <citation type="submission" date="2021-03" db="EMBL/GenBank/DDBJ databases">
        <authorList>
            <person name="So Y."/>
        </authorList>
    </citation>
    <scope>NUCLEOTIDE SEQUENCE [LARGE SCALE GENOMIC DNA]</scope>
    <source>
        <strain evidence="4 5">PWR1</strain>
    </source>
</reference>
<evidence type="ECO:0000313" key="4">
    <source>
        <dbReference type="EMBL" id="MBP0466939.1"/>
    </source>
</evidence>
<comment type="caution">
    <text evidence="4">The sequence shown here is derived from an EMBL/GenBank/DDBJ whole genome shotgun (WGS) entry which is preliminary data.</text>
</comment>
<organism evidence="4 5">
    <name type="scientific">Roseomonas nitratireducens</name>
    <dbReference type="NCBI Taxonomy" id="2820810"/>
    <lineage>
        <taxon>Bacteria</taxon>
        <taxon>Pseudomonadati</taxon>
        <taxon>Pseudomonadota</taxon>
        <taxon>Alphaproteobacteria</taxon>
        <taxon>Acetobacterales</taxon>
        <taxon>Roseomonadaceae</taxon>
        <taxon>Roseomonas</taxon>
    </lineage>
</organism>
<feature type="domain" description="ABC transporter" evidence="3">
    <location>
        <begin position="253"/>
        <end position="497"/>
    </location>
</feature>
<dbReference type="PROSITE" id="PS50893">
    <property type="entry name" value="ABC_TRANSPORTER_2"/>
    <property type="match status" value="2"/>
</dbReference>
<dbReference type="Gene3D" id="3.40.50.300">
    <property type="entry name" value="P-loop containing nucleotide triphosphate hydrolases"/>
    <property type="match status" value="2"/>
</dbReference>
<name>A0ABS4B013_9PROT</name>
<keyword evidence="1" id="KW-0547">Nucleotide-binding</keyword>
<dbReference type="CDD" id="cd03215">
    <property type="entry name" value="ABC_Carb_Monos_II"/>
    <property type="match status" value="1"/>
</dbReference>
<dbReference type="InterPro" id="IPR017871">
    <property type="entry name" value="ABC_transporter-like_CS"/>
</dbReference>
<evidence type="ECO:0000259" key="3">
    <source>
        <dbReference type="PROSITE" id="PS50893"/>
    </source>
</evidence>